<feature type="domain" description="Zn(2)-C6 fungal-type" evidence="8">
    <location>
        <begin position="41"/>
        <end position="69"/>
    </location>
</feature>
<dbReference type="SUPFAM" id="SSF57701">
    <property type="entry name" value="Zn2/Cys6 DNA-binding domain"/>
    <property type="match status" value="1"/>
</dbReference>
<dbReference type="RefSeq" id="XP_045266316.1">
    <property type="nucleotide sequence ID" value="XM_045413344.1"/>
</dbReference>
<keyword evidence="2" id="KW-0862">Zinc</keyword>
<keyword evidence="6" id="KW-0539">Nucleus</keyword>
<evidence type="ECO:0000313" key="10">
    <source>
        <dbReference type="Proteomes" id="UP000613401"/>
    </source>
</evidence>
<evidence type="ECO:0000256" key="2">
    <source>
        <dbReference type="ARBA" id="ARBA00022833"/>
    </source>
</evidence>
<gene>
    <name evidence="9" type="ORF">GCG54_00013491</name>
</gene>
<dbReference type="GO" id="GO:0003677">
    <property type="term" value="F:DNA binding"/>
    <property type="evidence" value="ECO:0007669"/>
    <property type="project" value="UniProtKB-KW"/>
</dbReference>
<dbReference type="GO" id="GO:0008270">
    <property type="term" value="F:zinc ion binding"/>
    <property type="evidence" value="ECO:0007669"/>
    <property type="project" value="InterPro"/>
</dbReference>
<dbReference type="Proteomes" id="UP000613401">
    <property type="component" value="Unassembled WGS sequence"/>
</dbReference>
<name>A0A8H4CNU0_COLGL</name>
<dbReference type="SMART" id="SM00066">
    <property type="entry name" value="GAL4"/>
    <property type="match status" value="1"/>
</dbReference>
<dbReference type="Gene3D" id="4.10.240.10">
    <property type="entry name" value="Zn(2)-C6 fungal-type DNA-binding domain"/>
    <property type="match status" value="1"/>
</dbReference>
<keyword evidence="10" id="KW-1185">Reference proteome</keyword>
<feature type="region of interest" description="Disordered" evidence="7">
    <location>
        <begin position="7"/>
        <end position="34"/>
    </location>
</feature>
<keyword evidence="1" id="KW-0479">Metal-binding</keyword>
<evidence type="ECO:0000256" key="1">
    <source>
        <dbReference type="ARBA" id="ARBA00022723"/>
    </source>
</evidence>
<dbReference type="PROSITE" id="PS00463">
    <property type="entry name" value="ZN2_CY6_FUNGAL_1"/>
    <property type="match status" value="1"/>
</dbReference>
<reference evidence="9" key="1">
    <citation type="journal article" date="2020" name="Phytopathology">
        <title>Genome sequence and comparative analysis of Colletotrichum gloeosporioides isolated from Liriodendron leaves.</title>
        <authorList>
            <person name="Fu F.F."/>
            <person name="Hao Z."/>
            <person name="Wang P."/>
            <person name="Lu Y."/>
            <person name="Xue L.J."/>
            <person name="Wei G."/>
            <person name="Tian Y."/>
            <person name="Baishi H."/>
            <person name="Xu H."/>
            <person name="Shi J."/>
            <person name="Cheng T."/>
            <person name="Wang G."/>
            <person name="Yi Y."/>
            <person name="Chen J."/>
        </authorList>
    </citation>
    <scope>NUCLEOTIDE SEQUENCE</scope>
    <source>
        <strain evidence="9">Lc1</strain>
    </source>
</reference>
<evidence type="ECO:0000259" key="8">
    <source>
        <dbReference type="PROSITE" id="PS50048"/>
    </source>
</evidence>
<evidence type="ECO:0000256" key="7">
    <source>
        <dbReference type="SAM" id="MobiDB-lite"/>
    </source>
</evidence>
<dbReference type="PROSITE" id="PS50048">
    <property type="entry name" value="ZN2_CY6_FUNGAL_2"/>
    <property type="match status" value="1"/>
</dbReference>
<evidence type="ECO:0000256" key="5">
    <source>
        <dbReference type="ARBA" id="ARBA00023163"/>
    </source>
</evidence>
<evidence type="ECO:0000313" key="9">
    <source>
        <dbReference type="EMBL" id="KAF3807157.1"/>
    </source>
</evidence>
<proteinExistence type="predicted"/>
<keyword evidence="5" id="KW-0804">Transcription</keyword>
<reference evidence="9" key="2">
    <citation type="submission" date="2020-03" db="EMBL/GenBank/DDBJ databases">
        <authorList>
            <person name="Fu F.-F."/>
            <person name="Chen J."/>
        </authorList>
    </citation>
    <scope>NUCLEOTIDE SEQUENCE</scope>
    <source>
        <strain evidence="9">Lc1</strain>
    </source>
</reference>
<evidence type="ECO:0000256" key="3">
    <source>
        <dbReference type="ARBA" id="ARBA00023015"/>
    </source>
</evidence>
<dbReference type="InterPro" id="IPR001138">
    <property type="entry name" value="Zn2Cys6_DnaBD"/>
</dbReference>
<dbReference type="GeneID" id="69020607"/>
<dbReference type="PANTHER" id="PTHR36206:SF13">
    <property type="entry name" value="TRANSCRIPTIONAL REGULATORY PROTEIN MOC3"/>
    <property type="match status" value="1"/>
</dbReference>
<keyword evidence="3" id="KW-0805">Transcription regulation</keyword>
<dbReference type="PANTHER" id="PTHR36206">
    <property type="entry name" value="ASPERCRYPTIN BIOSYNTHESIS CLUSTER-SPECIFIC TRANSCRIPTION REGULATOR ATNN-RELATED"/>
    <property type="match status" value="1"/>
</dbReference>
<dbReference type="InterPro" id="IPR036864">
    <property type="entry name" value="Zn2-C6_fun-type_DNA-bd_sf"/>
</dbReference>
<evidence type="ECO:0000256" key="4">
    <source>
        <dbReference type="ARBA" id="ARBA00023125"/>
    </source>
</evidence>
<dbReference type="EMBL" id="WVTB01000031">
    <property type="protein sequence ID" value="KAF3807157.1"/>
    <property type="molecule type" value="Genomic_DNA"/>
</dbReference>
<evidence type="ECO:0000256" key="6">
    <source>
        <dbReference type="ARBA" id="ARBA00023242"/>
    </source>
</evidence>
<accession>A0A8H4CNU0</accession>
<comment type="caution">
    <text evidence="9">The sequence shown here is derived from an EMBL/GenBank/DDBJ whole genome shotgun (WGS) entry which is preliminary data.</text>
</comment>
<dbReference type="InterPro" id="IPR052360">
    <property type="entry name" value="Transcr_Regulatory_Proteins"/>
</dbReference>
<protein>
    <submittedName>
        <fullName evidence="9">Putative transcriptional regulatory protein C15D4.02</fullName>
    </submittedName>
</protein>
<sequence length="608" mass="68888">MAEFNIQLSPYPESNAVPFTNAPQASKPKHSRTSTRKVRTGCITCKKRHVKCDEGKPHCSNCLHNRGHCEGYALEPRKNAAAKPGQVVWDSRQATRHAAHPRIQLKLDPDALDFTDTSSMRYFEEFVNLAKAPWTNAAASSSLWEVTLPQLARNSSTLRSAAMAIGALSVWHRQSAQRSLRTISVPEMSTNESDEHYFNAVAHYCHSIKEQSRQASLQDAIILSVLLLLFETLTDNRKAALDHVNHGLCLMLSLITDENAEHYIRKLAPNPKPLLAAIADVFNHLAKQALPTSDVDIDDIPTVFKSLDDFEDSWNAVQRAQTAMIPIMVEYLYNSDVIHSHDEEVIYGFHVNLLQNPRILEFSEKSNKTMEALDAGFRPLFNKIIMSHDTDSPLYLRAIHLRLQHLGVYTFDNPPMYVNIELVKARTPLFREYLSVASIALRAAKREVKKNPAHQVSLQCNITWHLMVLSFFCRDPLARDEAVEMLKDYPGQDGLWKTRALYAIAARNRTIECMNASEGTADEQWRRFWRREFLFEEGGDRVLLRYLEKDGLLGTWTLVQEAAVVRDKDEDIVWTRQPVHGRGGLLMAEVFGAERAGYDKKSGQGADV</sequence>
<dbReference type="CDD" id="cd00067">
    <property type="entry name" value="GAL4"/>
    <property type="match status" value="1"/>
</dbReference>
<dbReference type="Pfam" id="PF00172">
    <property type="entry name" value="Zn_clus"/>
    <property type="match status" value="1"/>
</dbReference>
<dbReference type="AlphaFoldDB" id="A0A8H4CNU0"/>
<keyword evidence="4" id="KW-0238">DNA-binding</keyword>
<organism evidence="9 10">
    <name type="scientific">Colletotrichum gloeosporioides</name>
    <name type="common">Anthracnose fungus</name>
    <name type="synonym">Glomerella cingulata</name>
    <dbReference type="NCBI Taxonomy" id="474922"/>
    <lineage>
        <taxon>Eukaryota</taxon>
        <taxon>Fungi</taxon>
        <taxon>Dikarya</taxon>
        <taxon>Ascomycota</taxon>
        <taxon>Pezizomycotina</taxon>
        <taxon>Sordariomycetes</taxon>
        <taxon>Hypocreomycetidae</taxon>
        <taxon>Glomerellales</taxon>
        <taxon>Glomerellaceae</taxon>
        <taxon>Colletotrichum</taxon>
        <taxon>Colletotrichum gloeosporioides species complex</taxon>
    </lineage>
</organism>
<dbReference type="GO" id="GO:0000981">
    <property type="term" value="F:DNA-binding transcription factor activity, RNA polymerase II-specific"/>
    <property type="evidence" value="ECO:0007669"/>
    <property type="project" value="InterPro"/>
</dbReference>